<evidence type="ECO:0000256" key="5">
    <source>
        <dbReference type="ARBA" id="ARBA00022801"/>
    </source>
</evidence>
<evidence type="ECO:0000256" key="6">
    <source>
        <dbReference type="PROSITE-ProRule" id="PRU01319"/>
    </source>
</evidence>
<comment type="caution">
    <text evidence="6">Lacks conserved residue(s) required for the propagation of feature annotation.</text>
</comment>
<comment type="similarity">
    <text evidence="7">Belongs to the RNase HII family.</text>
</comment>
<comment type="caution">
    <text evidence="9">The sequence shown here is derived from an EMBL/GenBank/DDBJ whole genome shotgun (WGS) entry which is preliminary data.</text>
</comment>
<evidence type="ECO:0000256" key="4">
    <source>
        <dbReference type="ARBA" id="ARBA00022759"/>
    </source>
</evidence>
<name>A0ABQ9IPL8_9CUCU</name>
<dbReference type="InterPro" id="IPR024567">
    <property type="entry name" value="RNase_HII/HIII_dom"/>
</dbReference>
<dbReference type="SUPFAM" id="SSF53098">
    <property type="entry name" value="Ribonuclease H-like"/>
    <property type="match status" value="1"/>
</dbReference>
<dbReference type="EMBL" id="JAPWTJ010005081">
    <property type="protein sequence ID" value="KAJ8940179.1"/>
    <property type="molecule type" value="Genomic_DNA"/>
</dbReference>
<comment type="catalytic activity">
    <reaction evidence="1 7">
        <text>Endonucleolytic cleavage to 5'-phosphomonoester.</text>
        <dbReference type="EC" id="3.1.26.4"/>
    </reaction>
</comment>
<keyword evidence="3" id="KW-0479">Metal-binding</keyword>
<dbReference type="PANTHER" id="PTHR10954:SF7">
    <property type="entry name" value="RIBONUCLEASE H2 SUBUNIT A"/>
    <property type="match status" value="1"/>
</dbReference>
<evidence type="ECO:0000256" key="1">
    <source>
        <dbReference type="ARBA" id="ARBA00000077"/>
    </source>
</evidence>
<keyword evidence="4 7" id="KW-0255">Endonuclease</keyword>
<feature type="domain" description="RNase H type-2" evidence="8">
    <location>
        <begin position="3"/>
        <end position="65"/>
    </location>
</feature>
<evidence type="ECO:0000256" key="2">
    <source>
        <dbReference type="ARBA" id="ARBA00022722"/>
    </source>
</evidence>
<keyword evidence="2 7" id="KW-0540">Nuclease</keyword>
<keyword evidence="5 7" id="KW-0378">Hydrolase</keyword>
<evidence type="ECO:0000313" key="10">
    <source>
        <dbReference type="Proteomes" id="UP001162164"/>
    </source>
</evidence>
<dbReference type="InterPro" id="IPR001352">
    <property type="entry name" value="RNase_HII/HIII"/>
</dbReference>
<feature type="non-terminal residue" evidence="9">
    <location>
        <position position="65"/>
    </location>
</feature>
<accession>A0ABQ9IPL8</accession>
<dbReference type="EC" id="3.1.26.4" evidence="7"/>
<reference evidence="9" key="1">
    <citation type="journal article" date="2023" name="Insect Mol. Biol.">
        <title>Genome sequencing provides insights into the evolution of gene families encoding plant cell wall-degrading enzymes in longhorned beetles.</title>
        <authorList>
            <person name="Shin N.R."/>
            <person name="Okamura Y."/>
            <person name="Kirsch R."/>
            <person name="Pauchet Y."/>
        </authorList>
    </citation>
    <scope>NUCLEOTIDE SEQUENCE</scope>
    <source>
        <strain evidence="9">MMC_N1</strain>
    </source>
</reference>
<dbReference type="Pfam" id="PF01351">
    <property type="entry name" value="RNase_HII"/>
    <property type="match status" value="1"/>
</dbReference>
<dbReference type="Gene3D" id="3.30.420.10">
    <property type="entry name" value="Ribonuclease H-like superfamily/Ribonuclease H"/>
    <property type="match status" value="1"/>
</dbReference>
<evidence type="ECO:0000256" key="3">
    <source>
        <dbReference type="ARBA" id="ARBA00022723"/>
    </source>
</evidence>
<evidence type="ECO:0000256" key="7">
    <source>
        <dbReference type="RuleBase" id="RU003515"/>
    </source>
</evidence>
<evidence type="ECO:0000259" key="8">
    <source>
        <dbReference type="PROSITE" id="PS51975"/>
    </source>
</evidence>
<sequence length="65" mass="7178">MPTKCLIGWCSSKGQTAGPMVYGTSFCPINEQMILETLECADSKALNEEKRDTIFSNICQTSDKI</sequence>
<dbReference type="InterPro" id="IPR012337">
    <property type="entry name" value="RNaseH-like_sf"/>
</dbReference>
<dbReference type="Proteomes" id="UP001162164">
    <property type="component" value="Unassembled WGS sequence"/>
</dbReference>
<dbReference type="PROSITE" id="PS51975">
    <property type="entry name" value="RNASE_H_2"/>
    <property type="match status" value="1"/>
</dbReference>
<proteinExistence type="inferred from homology"/>
<gene>
    <name evidence="9" type="ORF">NQ317_009628</name>
</gene>
<organism evidence="9 10">
    <name type="scientific">Molorchus minor</name>
    <dbReference type="NCBI Taxonomy" id="1323400"/>
    <lineage>
        <taxon>Eukaryota</taxon>
        <taxon>Metazoa</taxon>
        <taxon>Ecdysozoa</taxon>
        <taxon>Arthropoda</taxon>
        <taxon>Hexapoda</taxon>
        <taxon>Insecta</taxon>
        <taxon>Pterygota</taxon>
        <taxon>Neoptera</taxon>
        <taxon>Endopterygota</taxon>
        <taxon>Coleoptera</taxon>
        <taxon>Polyphaga</taxon>
        <taxon>Cucujiformia</taxon>
        <taxon>Chrysomeloidea</taxon>
        <taxon>Cerambycidae</taxon>
        <taxon>Lamiinae</taxon>
        <taxon>Monochamini</taxon>
        <taxon>Molorchus</taxon>
    </lineage>
</organism>
<comment type="function">
    <text evidence="7">Endonuclease that specifically degrades the RNA of RNA-DNA hybrids.</text>
</comment>
<keyword evidence="10" id="KW-1185">Reference proteome</keyword>
<evidence type="ECO:0000313" key="9">
    <source>
        <dbReference type="EMBL" id="KAJ8940179.1"/>
    </source>
</evidence>
<protein>
    <recommendedName>
        <fullName evidence="7">Ribonuclease</fullName>
        <ecNumber evidence="7">3.1.26.4</ecNumber>
    </recommendedName>
</protein>
<dbReference type="InterPro" id="IPR036397">
    <property type="entry name" value="RNaseH_sf"/>
</dbReference>
<dbReference type="PANTHER" id="PTHR10954">
    <property type="entry name" value="RIBONUCLEASE H2 SUBUNIT A"/>
    <property type="match status" value="1"/>
</dbReference>